<keyword evidence="3" id="KW-0547">Nucleotide-binding</keyword>
<feature type="non-terminal residue" evidence="9">
    <location>
        <position position="771"/>
    </location>
</feature>
<dbReference type="InterPro" id="IPR003593">
    <property type="entry name" value="AAA+_ATPase"/>
</dbReference>
<dbReference type="STRING" id="33528.ENSGAFP00000009166"/>
<evidence type="ECO:0000256" key="3">
    <source>
        <dbReference type="ARBA" id="ARBA00022741"/>
    </source>
</evidence>
<dbReference type="GO" id="GO:0005694">
    <property type="term" value="C:chromosome"/>
    <property type="evidence" value="ECO:0007669"/>
    <property type="project" value="TreeGrafter"/>
</dbReference>
<feature type="domain" description="AAA+ ATPase" evidence="8">
    <location>
        <begin position="212"/>
        <end position="393"/>
    </location>
</feature>
<keyword evidence="7" id="KW-0539">Nucleus</keyword>
<dbReference type="InterPro" id="IPR044539">
    <property type="entry name" value="Pch2-like"/>
</dbReference>
<dbReference type="EMBL" id="NHOQ01000034">
    <property type="protein sequence ID" value="PWA33685.1"/>
    <property type="molecule type" value="Genomic_DNA"/>
</dbReference>
<dbReference type="PANTHER" id="PTHR45991">
    <property type="entry name" value="PACHYTENE CHECKPOINT PROTEIN 2"/>
    <property type="match status" value="1"/>
</dbReference>
<evidence type="ECO:0000259" key="8">
    <source>
        <dbReference type="SMART" id="SM00382"/>
    </source>
</evidence>
<evidence type="ECO:0000256" key="6">
    <source>
        <dbReference type="ARBA" id="ARBA00023254"/>
    </source>
</evidence>
<dbReference type="SUPFAM" id="SSF52540">
    <property type="entry name" value="P-loop containing nucleoside triphosphate hydrolases"/>
    <property type="match status" value="1"/>
</dbReference>
<keyword evidence="10" id="KW-1185">Reference proteome</keyword>
<dbReference type="InterPro" id="IPR027417">
    <property type="entry name" value="P-loop_NTPase"/>
</dbReference>
<keyword evidence="6 7" id="KW-0469">Meiosis</keyword>
<comment type="caution">
    <text evidence="9">The sequence shown here is derived from an EMBL/GenBank/DDBJ whole genome shotgun (WGS) entry which is preliminary data.</text>
</comment>
<evidence type="ECO:0000313" key="10">
    <source>
        <dbReference type="Proteomes" id="UP000250572"/>
    </source>
</evidence>
<dbReference type="GO" id="GO:0005524">
    <property type="term" value="F:ATP binding"/>
    <property type="evidence" value="ECO:0007669"/>
    <property type="project" value="UniProtKB-KW"/>
</dbReference>
<comment type="subcellular location">
    <subcellularLocation>
        <location evidence="7">Nucleus</location>
    </subcellularLocation>
</comment>
<evidence type="ECO:0000256" key="5">
    <source>
        <dbReference type="ARBA" id="ARBA00022943"/>
    </source>
</evidence>
<evidence type="ECO:0000256" key="7">
    <source>
        <dbReference type="RuleBase" id="RU369050"/>
    </source>
</evidence>
<protein>
    <recommendedName>
        <fullName evidence="2 7">Pachytene checkpoint protein 2 homolog</fullName>
        <shortName evidence="7">TR-interacting protein 13</shortName>
        <shortName evidence="7">TRIP-13</shortName>
    </recommendedName>
    <alternativeName>
        <fullName evidence="7">Thyroid hormone receptor interactor 13</fullName>
    </alternativeName>
    <alternativeName>
        <fullName evidence="7">Thyroid receptor-interacting protein 13</fullName>
    </alternativeName>
</protein>
<dbReference type="AlphaFoldDB" id="A0A315WCB5"/>
<keyword evidence="5" id="KW-0221">Differentiation</keyword>
<dbReference type="GO" id="GO:0051598">
    <property type="term" value="P:meiotic recombination checkpoint signaling"/>
    <property type="evidence" value="ECO:0007669"/>
    <property type="project" value="TreeGrafter"/>
</dbReference>
<dbReference type="GO" id="GO:0007131">
    <property type="term" value="P:reciprocal meiotic recombination"/>
    <property type="evidence" value="ECO:0007669"/>
    <property type="project" value="UniProtKB-UniRule"/>
</dbReference>
<dbReference type="GO" id="GO:0005634">
    <property type="term" value="C:nucleus"/>
    <property type="evidence" value="ECO:0007669"/>
    <property type="project" value="UniProtKB-SubCell"/>
</dbReference>
<comment type="similarity">
    <text evidence="1 7">Belongs to the AAA ATPase family. PCH2 subfamily.</text>
</comment>
<keyword evidence="5" id="KW-0896">Oogenesis</keyword>
<reference evidence="9 10" key="1">
    <citation type="journal article" date="2018" name="G3 (Bethesda)">
        <title>A High-Quality Reference Genome for the Invasive Mosquitofish Gambusia affinis Using a Chicago Library.</title>
        <authorList>
            <person name="Hoffberg S.L."/>
            <person name="Troendle N.J."/>
            <person name="Glenn T.C."/>
            <person name="Mahmud O."/>
            <person name="Louha S."/>
            <person name="Chalopin D."/>
            <person name="Bennetzen J.L."/>
            <person name="Mauricio R."/>
        </authorList>
    </citation>
    <scope>NUCLEOTIDE SEQUENCE [LARGE SCALE GENOMIC DNA]</scope>
    <source>
        <strain evidence="9">NE01/NJP1002.9</strain>
        <tissue evidence="9">Muscle</tissue>
    </source>
</reference>
<gene>
    <name evidence="9" type="ORF">CCH79_00007645</name>
</gene>
<dbReference type="InterPro" id="IPR003959">
    <property type="entry name" value="ATPase_AAA_core"/>
</dbReference>
<dbReference type="Proteomes" id="UP000250572">
    <property type="component" value="Unassembled WGS sequence"/>
</dbReference>
<keyword evidence="4" id="KW-0067">ATP-binding</keyword>
<comment type="function">
    <text evidence="7">Plays a key role in chromosome recombination and chromosome structure development during meiosis. Required at early steps in meiotic recombination that leads to non-crossovers pathways. Also needed for efficient completion of homologous synapsis by influencing crossover distribution along the chromosomes affecting both crossovers and non-crossovers pathways.</text>
</comment>
<dbReference type="PROSITE" id="PS00674">
    <property type="entry name" value="AAA"/>
    <property type="match status" value="1"/>
</dbReference>
<evidence type="ECO:0000313" key="9">
    <source>
        <dbReference type="EMBL" id="PWA33685.1"/>
    </source>
</evidence>
<dbReference type="PANTHER" id="PTHR45991:SF1">
    <property type="entry name" value="PACHYTENE CHECKPOINT PROTEIN 2 HOMOLOG"/>
    <property type="match status" value="1"/>
</dbReference>
<evidence type="ECO:0000256" key="4">
    <source>
        <dbReference type="ARBA" id="ARBA00022840"/>
    </source>
</evidence>
<organism evidence="9 10">
    <name type="scientific">Gambusia affinis</name>
    <name type="common">Western mosquitofish</name>
    <name type="synonym">Heterandria affinis</name>
    <dbReference type="NCBI Taxonomy" id="33528"/>
    <lineage>
        <taxon>Eukaryota</taxon>
        <taxon>Metazoa</taxon>
        <taxon>Chordata</taxon>
        <taxon>Craniata</taxon>
        <taxon>Vertebrata</taxon>
        <taxon>Euteleostomi</taxon>
        <taxon>Actinopterygii</taxon>
        <taxon>Neopterygii</taxon>
        <taxon>Teleostei</taxon>
        <taxon>Neoteleostei</taxon>
        <taxon>Acanthomorphata</taxon>
        <taxon>Ovalentaria</taxon>
        <taxon>Atherinomorphae</taxon>
        <taxon>Cyprinodontiformes</taxon>
        <taxon>Poeciliidae</taxon>
        <taxon>Poeciliinae</taxon>
        <taxon>Gambusia</taxon>
    </lineage>
</organism>
<dbReference type="InterPro" id="IPR058249">
    <property type="entry name" value="Pch2_C"/>
</dbReference>
<dbReference type="InterPro" id="IPR003960">
    <property type="entry name" value="ATPase_AAA_CS"/>
</dbReference>
<dbReference type="Pfam" id="PF00004">
    <property type="entry name" value="AAA"/>
    <property type="match status" value="1"/>
</dbReference>
<name>A0A315WCB5_GAMAF</name>
<dbReference type="Pfam" id="PF23242">
    <property type="entry name" value="AAA_lid_TRIP13_C"/>
    <property type="match status" value="1"/>
</dbReference>
<accession>A0A315WCB5</accession>
<evidence type="ECO:0000256" key="2">
    <source>
        <dbReference type="ARBA" id="ARBA00022364"/>
    </source>
</evidence>
<dbReference type="Gene3D" id="3.40.50.300">
    <property type="entry name" value="P-loop containing nucleotide triphosphate hydrolases"/>
    <property type="match status" value="1"/>
</dbReference>
<dbReference type="Pfam" id="PF23563">
    <property type="entry name" value="TRIP13_N"/>
    <property type="match status" value="1"/>
</dbReference>
<evidence type="ECO:0000256" key="1">
    <source>
        <dbReference type="ARBA" id="ARBA00007271"/>
    </source>
</evidence>
<sequence length="771" mass="87520">MLDDRRVARSNRICYRERKESMGILPERQSKTTTFRPILKDEFRSLQICRRTRMEGDRMEVTPIQNIHVEVHVKSLSTAKPSEVKMHVQALLNRHSMTFGNYRWTEFDDKFLHKHVDSVVIDLQETTQPLDLKSCDVSIHVFTLNEEGPSTLNLEEDEDLSAANHWLLPAAEFDGLWESLVYETGVKAKLLDYVTTTIYFSDKNVDSNLISWNRVVLLHGPPGTGKTSLCKALAQKLSIRLSSRYTYGQFVEINSHSLFSKWFSESGKLVTKMFQKIQLLIDDKDALVFVLIDEPRQLDVSPAVLLLFIFLFLTFYGIDMAMQVESLTAARKACQAGTEPSDAIRVVNAVLTQLDQIKRYPNVVILTTSNVTEKIDLAFVDRADIKQYIGPPSEKGIYNIYLSCLEELMKCQIIYPRQQLFTMYELETMGFVRSEVSEHSLKLRNIAVKSKGLSGRALRKLPFLAHALFVQQTPSVTLERFLKAMCRAVDKQREEEANLINGRLAGADQMISLRLIVVRLFLRVSGDSFVVNAFLRRGMEECERYSATDHKLKSMQKASCEPSSLNEKHVAGIQNSGVFQHGPSRHLFLVVLTPAQPGSACLWLSETTPSWVNAGILVVSETDNACWLEETEVPDCQGELHNSNERKEIKGENNYNWHLSWKPDTDDNREEKAVKQGPWNVEQIPSALSAWTHSPLAPTESRGLTEFHVEARNRGTSFLGPNVGFDEVTIKVKERSVMGQRVKRRLIPPLTEGERLTFSGVRAALTQTGKH</sequence>
<dbReference type="GO" id="GO:0048477">
    <property type="term" value="P:oogenesis"/>
    <property type="evidence" value="ECO:0007669"/>
    <property type="project" value="UniProtKB-KW"/>
</dbReference>
<dbReference type="SMART" id="SM00382">
    <property type="entry name" value="AAA"/>
    <property type="match status" value="1"/>
</dbReference>
<dbReference type="GO" id="GO:0016887">
    <property type="term" value="F:ATP hydrolysis activity"/>
    <property type="evidence" value="ECO:0007669"/>
    <property type="project" value="InterPro"/>
</dbReference>
<proteinExistence type="inferred from homology"/>
<dbReference type="CDD" id="cd19508">
    <property type="entry name" value="RecA-like_Pch2-like"/>
    <property type="match status" value="1"/>
</dbReference>